<sequence length="68" mass="7192">MPALHLNQKVFLTIALLIGLVSSFAVTIISHNTLSDSISISISVLLTASIIAVLATVFLEILESICNP</sequence>
<keyword evidence="1" id="KW-0812">Transmembrane</keyword>
<keyword evidence="1" id="KW-0472">Membrane</keyword>
<dbReference type="AlphaFoldDB" id="A0A4R1Y5C6"/>
<evidence type="ECO:0000313" key="2">
    <source>
        <dbReference type="EMBL" id="TCM70881.1"/>
    </source>
</evidence>
<dbReference type="Proteomes" id="UP000294963">
    <property type="component" value="Unassembled WGS sequence"/>
</dbReference>
<keyword evidence="3" id="KW-1185">Reference proteome</keyword>
<dbReference type="EMBL" id="SLVJ01000001">
    <property type="protein sequence ID" value="TCM70881.1"/>
    <property type="molecule type" value="Genomic_DNA"/>
</dbReference>
<protein>
    <submittedName>
        <fullName evidence="2">Uncharacterized protein</fullName>
    </submittedName>
</protein>
<evidence type="ECO:0000313" key="3">
    <source>
        <dbReference type="Proteomes" id="UP000294963"/>
    </source>
</evidence>
<accession>A0A4R1Y5C6</accession>
<reference evidence="2 3" key="1">
    <citation type="submission" date="2019-03" db="EMBL/GenBank/DDBJ databases">
        <title>Genomic analyses of the natural microbiome of Caenorhabditis elegans.</title>
        <authorList>
            <person name="Samuel B."/>
        </authorList>
    </citation>
    <scope>NUCLEOTIDE SEQUENCE [LARGE SCALE GENOMIC DNA]</scope>
    <source>
        <strain evidence="2 3">JUb89</strain>
    </source>
</reference>
<comment type="caution">
    <text evidence="2">The sequence shown here is derived from an EMBL/GenBank/DDBJ whole genome shotgun (WGS) entry which is preliminary data.</text>
</comment>
<proteinExistence type="predicted"/>
<feature type="transmembrane region" description="Helical" evidence="1">
    <location>
        <begin position="41"/>
        <end position="62"/>
    </location>
</feature>
<organism evidence="2 3">
    <name type="scientific">Acinetobacter calcoaceticus</name>
    <dbReference type="NCBI Taxonomy" id="471"/>
    <lineage>
        <taxon>Bacteria</taxon>
        <taxon>Pseudomonadati</taxon>
        <taxon>Pseudomonadota</taxon>
        <taxon>Gammaproteobacteria</taxon>
        <taxon>Moraxellales</taxon>
        <taxon>Moraxellaceae</taxon>
        <taxon>Acinetobacter</taxon>
        <taxon>Acinetobacter calcoaceticus/baumannii complex</taxon>
    </lineage>
</organism>
<name>A0A4R1Y5C6_ACICA</name>
<evidence type="ECO:0000256" key="1">
    <source>
        <dbReference type="SAM" id="Phobius"/>
    </source>
</evidence>
<keyword evidence="1" id="KW-1133">Transmembrane helix</keyword>
<gene>
    <name evidence="2" type="ORF">EC844_101155</name>
</gene>